<name>A0A4S2L7Y9_OPIFE</name>
<feature type="compositionally biased region" description="Polar residues" evidence="1">
    <location>
        <begin position="711"/>
        <end position="723"/>
    </location>
</feature>
<evidence type="ECO:0000256" key="3">
    <source>
        <dbReference type="SAM" id="SignalP"/>
    </source>
</evidence>
<evidence type="ECO:0000259" key="5">
    <source>
        <dbReference type="Pfam" id="PF22963"/>
    </source>
</evidence>
<reference evidence="9 10" key="1">
    <citation type="journal article" date="2019" name="BMC Genomics">
        <title>New insights from Opisthorchis felineus genome: update on genomics of the epidemiologically important liver flukes.</title>
        <authorList>
            <person name="Ershov N.I."/>
            <person name="Mordvinov V.A."/>
            <person name="Prokhortchouk E.B."/>
            <person name="Pakharukova M.Y."/>
            <person name="Gunbin K.V."/>
            <person name="Ustyantsev K."/>
            <person name="Genaev M.A."/>
            <person name="Blinov A.G."/>
            <person name="Mazur A."/>
            <person name="Boulygina E."/>
            <person name="Tsygankova S."/>
            <person name="Khrameeva E."/>
            <person name="Chekanov N."/>
            <person name="Fan G."/>
            <person name="Xiao A."/>
            <person name="Zhang H."/>
            <person name="Xu X."/>
            <person name="Yang H."/>
            <person name="Solovyev V."/>
            <person name="Lee S.M."/>
            <person name="Liu X."/>
            <person name="Afonnikov D.A."/>
            <person name="Skryabin K.G."/>
        </authorList>
    </citation>
    <scope>NUCLEOTIDE SEQUENCE [LARGE SCALE GENOMIC DNA]</scope>
    <source>
        <strain evidence="9">AK-0245</strain>
        <tissue evidence="9">Whole organism</tissue>
    </source>
</reference>
<keyword evidence="2" id="KW-1133">Transmembrane helix</keyword>
<keyword evidence="2" id="KW-0472">Membrane</keyword>
<evidence type="ECO:0000259" key="4">
    <source>
        <dbReference type="Pfam" id="PF22962"/>
    </source>
</evidence>
<keyword evidence="2" id="KW-0812">Transmembrane</keyword>
<dbReference type="PANTHER" id="PTHR23019:SF0">
    <property type="entry name" value="NUCLEAR PORE MEMBRANE GLYCOPROTEIN 210"/>
    <property type="match status" value="1"/>
</dbReference>
<feature type="domain" description="NUP210 Ig-like" evidence="5">
    <location>
        <begin position="236"/>
        <end position="314"/>
    </location>
</feature>
<dbReference type="OrthoDB" id="361283at2759"/>
<dbReference type="STRING" id="147828.A0A4S2L7Y9"/>
<dbReference type="InterPro" id="IPR055099">
    <property type="entry name" value="Ig_NUP210_7th"/>
</dbReference>
<evidence type="ECO:0000313" key="10">
    <source>
        <dbReference type="Proteomes" id="UP000308267"/>
    </source>
</evidence>
<feature type="domain" description="NUP210 Ig-like" evidence="6">
    <location>
        <begin position="20"/>
        <end position="109"/>
    </location>
</feature>
<protein>
    <recommendedName>
        <fullName evidence="11">Nuclear pore membrane glycoprotein 210</fullName>
    </recommendedName>
</protein>
<dbReference type="Pfam" id="PF22967">
    <property type="entry name" value="Ig_NUP210_1st"/>
    <property type="match status" value="1"/>
</dbReference>
<dbReference type="EMBL" id="SJOL01009052">
    <property type="protein sequence ID" value="TGZ58941.1"/>
    <property type="molecule type" value="Genomic_DNA"/>
</dbReference>
<dbReference type="GO" id="GO:0005643">
    <property type="term" value="C:nuclear pore"/>
    <property type="evidence" value="ECO:0007669"/>
    <property type="project" value="TreeGrafter"/>
</dbReference>
<evidence type="ECO:0008006" key="11">
    <source>
        <dbReference type="Google" id="ProtNLM"/>
    </source>
</evidence>
<accession>A0A4S2L7Y9</accession>
<feature type="domain" description="NUP210 Ig-like" evidence="4">
    <location>
        <begin position="746"/>
        <end position="874"/>
    </location>
</feature>
<sequence length="2445" mass="265970">MWSFLVVVVVLIVTSVNSDFRLSDSKLLLPYHSFSPINYTLRGSAGACYEWRSGTPEVATVTPLSKDNSVCSSEAIVTAVWNSPHRAVTTIYARVSTTGHVVKCDVIVDDIHHIEIETTTQELYLHNTPESLTVVAYDEYGNTFSTLHGVPFEWRIHGDTYSGAADGHTVLRFLTWTESEYATPPSIAVLESRGMQGHMQLVSGLRTGSAVVDVSLWESMYSSVPAAHVRLLVMANAQLSPALAYLMPGSELKLSVRVVQQGSEKDIPMPSSQYHLLVNDTELAELDSVDGCTVLAKRYGQTEITLFDRNVEEALENVHAMAHVEAPGDEHLRLPRRRLPTSLIHVVEPAYFGFTMQAFIHSCSAICQRAASVSAHRLNRPMHEESQITRDWIMEVGHMYPVSIELFDHNGHRLYASDNLRVELKTSSDKLILRNSTANGTVAVVQPTTPGPFTIEARLSGFTDKSGRLIPSSTSVFGSEDIVVHPITEVQPSLVILPWPISINESSGYQVTVSGGYSPYVWSVLQESTITPKAVLDETGSSISNEVVSINQKGELMAVGFGEALIVAASSSYPHLCGTAKVLVTSPAGIEFVPGPAEVVVRQKEGHKRTTIYSGRPFENAGVSRQDTEVLLVGLAVLDSERRSMTDCRGLPITIKPLDPSIIEVLPERLPARPFNGPSSQLSECLRIRVVGLQVGSTELEASYESPDPHLSSSSGPNEARENVSSTIYKSRFTIAVYRNILFMDPSSDTTHVALGSTREFTYSFGPSPWIFEPSGHFSRVLALDPSSALPPLDPHSLPPTVIREPYVDKSRPILSSGDSSGFSVLEWKSRPVVFSMRCESVGSFRFALEVGNQPTALNTNPIIMRANFTIICELPAKLHLTVHRPLPVVPVDISSCPLVNLTVTALDDEVPIANTAPFVVSLSFFGPNGHKLEAVDSMLTTVAVLSTNQAAGERHQLSKLVLNAAPKIQRTTVTAPDASRWSAPYPFLGPHFILEPREPGKSVGAIHISVRSHLNPAYSSRLKLSGSQLLADGDLLATVLARFHAPAHISGGNHLQIFHHTNVGIPVPVLEGSGYFHVTDGRDTLQITLNTKHHSKPTGFDAGPHEFRLKSRRIGSTVLRIIDLCFPTLPPSMEPVETYTPYELFLNVDVVGLSALKLHAVDRIQLGGQIVTIVEPLDNNGQPLSGDFTHLLDLNIHQQPTSPDKGVQSAEVLGVPDLSSASYWQGNPDTPKTEAHLARFNVRGLSLGSASLTVSCETIENESRRTLVIQSNAVDIQVFAPLRLYPCNFNLLLGAEYELRASGGPHPSAVEFFVEVAHKAILTLEKTRPTSVLIRAGGTPGTVSVRALTRSRSSAANISSLDASSDGLVVTSEASCNIHVVALSGIRIGCPLVSSAEIVPSPHVGTGSSSPRDLNTLEERFLIACRPEEQSGSCGVAPLWIEGLVAPIKSSRHQAKQTGTASHVLNQSFTDVVTPLGLSGSIPALRFKWRLNPPQPTSAARLIHYLEGFNVDIPETHLASGMTLVGLAPGRVTIHVTVETTDLSLAQLVGSDGTPVRQLLAQLIVLILPPLGLQSPSVPLPRQLLMSPDSQYQLRPRVDVPSHSHVQYEVIVPPTLNTSKSELPITITSAGFVQAGRSDRANFERRATIKVSSWPKDHLPGEPDSRTAQTMFLDVIVKPPRYVHLSAISGAYIRSAGLPVGGPYQLQLTHHDDLGRSFDAIADKYLQLRSHLQRTDLIEAVLADFIQQHQTATVIRGLTGSSLSLRVLPVSSDAADTKRRTSSDLVNSVLRLGQTEESSGFWPTYLSIPHGGEQESIGLSSMVVSQWTCLPELIDGARWSSSDPSVLWVDRSGRLLLARRPGKAYLLYTVGPNFGPQSLWSNSSYGNRLSYLRGIRLKPLLGEPTQAPIRLIFVDADSNVIESGHAVLPAIPLQMPGNRPTSTTVRFLVQFESDTGPKDSSDHNSCFVTDDSARHELSANSPIHCSIQLSSFAQHRIVPSWLSLLVLWSQNDTLQSTDLISSASVLSEFVNAKLEPVTKQSAFYRDSIQWQCILRTTSLWHQFSSILGLVLDPDARLVVHLKGSEAQEGEYPILASSEIIPLPGFQIVVPPALVHPMDPGLAHGITYLAWFNNPSELTQRMLVFVPPATSAMIVSKQLGPDRLVVRSKLPNVVDVTGPPRPVYSLTEVSLILAEYMNRLKSATPMVLNSLPSSLGPVLDMWRTLAAQQAQQVENEAAVSSDGTLIKQQLLWLVELRASIGDAAVNTIVDVIVSLRQTGQHVVIPVQVHLPSKAELSRSMDQTGWKLQSTGFSWLHLFALILITLLFAIVVHVMLRSGTLVSSSDGLNVTKDLPVGVSPSTTRTSPRQLWTHGYQPFSTFRSPNVPSGQSIYGTNISPPSGGLYYGGPSSHSPLGDCDMAMEERKWRRALNGGSPSRLRDTFDSI</sequence>
<feature type="region of interest" description="Disordered" evidence="1">
    <location>
        <begin position="702"/>
        <end position="723"/>
    </location>
</feature>
<evidence type="ECO:0000259" key="8">
    <source>
        <dbReference type="Pfam" id="PF24991"/>
    </source>
</evidence>
<dbReference type="PANTHER" id="PTHR23019">
    <property type="entry name" value="NUCLEAR PORE MEMBRANE GLYCOPROTEIN GP210-RELATED"/>
    <property type="match status" value="1"/>
</dbReference>
<evidence type="ECO:0000256" key="1">
    <source>
        <dbReference type="SAM" id="MobiDB-lite"/>
    </source>
</evidence>
<dbReference type="InterPro" id="IPR056897">
    <property type="entry name" value="Ig_NUP210_4th"/>
</dbReference>
<gene>
    <name evidence="9" type="ORF">CRM22_009353</name>
</gene>
<organism evidence="9 10">
    <name type="scientific">Opisthorchis felineus</name>
    <dbReference type="NCBI Taxonomy" id="147828"/>
    <lineage>
        <taxon>Eukaryota</taxon>
        <taxon>Metazoa</taxon>
        <taxon>Spiralia</taxon>
        <taxon>Lophotrochozoa</taxon>
        <taxon>Platyhelminthes</taxon>
        <taxon>Trematoda</taxon>
        <taxon>Digenea</taxon>
        <taxon>Opisthorchiida</taxon>
        <taxon>Opisthorchiata</taxon>
        <taxon>Opisthorchiidae</taxon>
        <taxon>Opisthorchis</taxon>
    </lineage>
</organism>
<dbReference type="InterPro" id="IPR045197">
    <property type="entry name" value="NUP210-like"/>
</dbReference>
<dbReference type="Pfam" id="PF22969">
    <property type="entry name" value="Ig_NUP210_2nd"/>
    <property type="match status" value="1"/>
</dbReference>
<dbReference type="InterPro" id="IPR055097">
    <property type="entry name" value="Ig_NUP210_2nd"/>
</dbReference>
<keyword evidence="3" id="KW-0732">Signal</keyword>
<dbReference type="Proteomes" id="UP000308267">
    <property type="component" value="Unassembled WGS sequence"/>
</dbReference>
<feature type="transmembrane region" description="Helical" evidence="2">
    <location>
        <begin position="2314"/>
        <end position="2335"/>
    </location>
</feature>
<feature type="domain" description="NUP210 fourth Ig-like" evidence="8">
    <location>
        <begin position="391"/>
        <end position="466"/>
    </location>
</feature>
<evidence type="ECO:0000259" key="6">
    <source>
        <dbReference type="Pfam" id="PF22967"/>
    </source>
</evidence>
<proteinExistence type="predicted"/>
<evidence type="ECO:0000313" key="9">
    <source>
        <dbReference type="EMBL" id="TGZ58941.1"/>
    </source>
</evidence>
<dbReference type="Pfam" id="PF22963">
    <property type="entry name" value="Ig_NUP210_3rd"/>
    <property type="match status" value="1"/>
</dbReference>
<keyword evidence="10" id="KW-1185">Reference proteome</keyword>
<dbReference type="Pfam" id="PF24991">
    <property type="entry name" value="Ig_NUP210_4th"/>
    <property type="match status" value="1"/>
</dbReference>
<feature type="domain" description="NUP210 Ig-like" evidence="7">
    <location>
        <begin position="118"/>
        <end position="226"/>
    </location>
</feature>
<evidence type="ECO:0000256" key="2">
    <source>
        <dbReference type="SAM" id="Phobius"/>
    </source>
</evidence>
<evidence type="ECO:0000259" key="7">
    <source>
        <dbReference type="Pfam" id="PF22969"/>
    </source>
</evidence>
<feature type="signal peptide" evidence="3">
    <location>
        <begin position="1"/>
        <end position="18"/>
    </location>
</feature>
<dbReference type="Pfam" id="PF22962">
    <property type="entry name" value="Ig_NUP210_7th"/>
    <property type="match status" value="1"/>
</dbReference>
<feature type="chain" id="PRO_5020362813" description="Nuclear pore membrane glycoprotein 210" evidence="3">
    <location>
        <begin position="19"/>
        <end position="2445"/>
    </location>
</feature>
<comment type="caution">
    <text evidence="9">The sequence shown here is derived from an EMBL/GenBank/DDBJ whole genome shotgun (WGS) entry which is preliminary data.</text>
</comment>
<dbReference type="InterPro" id="IPR055096">
    <property type="entry name" value="Ig_NUP210_1st"/>
</dbReference>
<dbReference type="InterPro" id="IPR055098">
    <property type="entry name" value="Ig_NUP210_3rd"/>
</dbReference>